<evidence type="ECO:0000313" key="3">
    <source>
        <dbReference type="EMBL" id="KAK6948900.1"/>
    </source>
</evidence>
<dbReference type="PROSITE" id="PS50011">
    <property type="entry name" value="PROTEIN_KINASE_DOM"/>
    <property type="match status" value="1"/>
</dbReference>
<protein>
    <recommendedName>
        <fullName evidence="2">Protein kinase domain-containing protein</fullName>
    </recommendedName>
</protein>
<sequence length="732" mass="83440">MALPLRTSGRNAVPATPSSHFISYLAKHPQTSTRELVEPYLKYEARLRELFAGPSPQVHDLANLIPVYNGQEDMFRIRTIDRQIADEHKYIMPLKDDQREEDGSLAITPSLADYRDNFDGFTHDWSNIVVAGSAALLPLLSYRKDVNIEYDLAIENPLETYYQTTAGSSDIDIFIYGLDSEDDAVKRIIEIESVIRKNQRLFYAYENRLFKYRSHNFEVYWDSLDRSRVKKIYVDEEDDPREITGLARLILSEQYLRRYINPYRLKRALKRYDDGGEPLLTAPSGYASHEIPYGERFTAERVRQFVVKHSQEPYMFGTILEVTGQQKRSNKNGMGRLPQNVSFIKDNPGRQMIGSFHPITDGDCSTPLKAGNKNIVKMASDSSRSPDKDFIDDDVDPKSVTEAADILRDYFSYDPDRRFHLEKAIGAGANGIAWRVKFIDLPITKRMILKVDKTGVQEGFWNDATAEETEVDWNGPLQLGSNHLVNEKHALKILRKARHIVNLAEPDNDPLAADIDDLEPHGLTAWLFMEYLENGTLCDFVLKIARRIQHGDMHDQNVMFGDLGNDIEHSLTPVLKVIDFGVAREFKEVPENKFRGEKDNVFQAGTLMVELITLERTDAMDIVSGDGDWTGYYSVHANRPPVLVAPGFLCPGPDTPNYSHIDQDLFRLVMACLAVDPAERPPLAVLEQRASQAVRTRNHQYYQNLQGNWAANESDETMEEIIRDTLFNAPLV</sequence>
<evidence type="ECO:0000313" key="4">
    <source>
        <dbReference type="Proteomes" id="UP001369815"/>
    </source>
</evidence>
<dbReference type="GO" id="GO:0004672">
    <property type="term" value="F:protein kinase activity"/>
    <property type="evidence" value="ECO:0007669"/>
    <property type="project" value="InterPro"/>
</dbReference>
<proteinExistence type="predicted"/>
<comment type="caution">
    <text evidence="3">The sequence shown here is derived from an EMBL/GenBank/DDBJ whole genome shotgun (WGS) entry which is preliminary data.</text>
</comment>
<reference evidence="3 4" key="1">
    <citation type="journal article" date="2024" name="Front Chem Biol">
        <title>Unveiling the potential of Daldinia eschscholtzii MFLUCC 19-0629 through bioactivity and bioinformatics studies for enhanced sustainable agriculture production.</title>
        <authorList>
            <person name="Brooks S."/>
            <person name="Weaver J.A."/>
            <person name="Klomchit A."/>
            <person name="Alharthi S.A."/>
            <person name="Onlamun T."/>
            <person name="Nurani R."/>
            <person name="Vong T.K."/>
            <person name="Alberti F."/>
            <person name="Greco C."/>
        </authorList>
    </citation>
    <scope>NUCLEOTIDE SEQUENCE [LARGE SCALE GENOMIC DNA]</scope>
    <source>
        <strain evidence="3">MFLUCC 19-0629</strain>
    </source>
</reference>
<keyword evidence="1" id="KW-0547">Nucleotide-binding</keyword>
<dbReference type="InterPro" id="IPR017441">
    <property type="entry name" value="Protein_kinase_ATP_BS"/>
</dbReference>
<dbReference type="EMBL" id="JBANMG010000009">
    <property type="protein sequence ID" value="KAK6948900.1"/>
    <property type="molecule type" value="Genomic_DNA"/>
</dbReference>
<feature type="binding site" evidence="1">
    <location>
        <position position="450"/>
    </location>
    <ligand>
        <name>ATP</name>
        <dbReference type="ChEBI" id="CHEBI:30616"/>
    </ligand>
</feature>
<dbReference type="Gene3D" id="1.10.510.10">
    <property type="entry name" value="Transferase(Phosphotransferase) domain 1"/>
    <property type="match status" value="1"/>
</dbReference>
<dbReference type="InterPro" id="IPR011009">
    <property type="entry name" value="Kinase-like_dom_sf"/>
</dbReference>
<dbReference type="GO" id="GO:0005524">
    <property type="term" value="F:ATP binding"/>
    <property type="evidence" value="ECO:0007669"/>
    <property type="project" value="UniProtKB-UniRule"/>
</dbReference>
<dbReference type="SMART" id="SM00220">
    <property type="entry name" value="S_TKc"/>
    <property type="match status" value="1"/>
</dbReference>
<accession>A0AAX6M8B8</accession>
<dbReference type="SUPFAM" id="SSF56112">
    <property type="entry name" value="Protein kinase-like (PK-like)"/>
    <property type="match status" value="1"/>
</dbReference>
<dbReference type="PROSITE" id="PS00107">
    <property type="entry name" value="PROTEIN_KINASE_ATP"/>
    <property type="match status" value="1"/>
</dbReference>
<feature type="domain" description="Protein kinase" evidence="2">
    <location>
        <begin position="419"/>
        <end position="732"/>
    </location>
</feature>
<evidence type="ECO:0000259" key="2">
    <source>
        <dbReference type="PROSITE" id="PS50011"/>
    </source>
</evidence>
<keyword evidence="4" id="KW-1185">Reference proteome</keyword>
<dbReference type="AlphaFoldDB" id="A0AAX6M8B8"/>
<keyword evidence="1" id="KW-0067">ATP-binding</keyword>
<evidence type="ECO:0000256" key="1">
    <source>
        <dbReference type="PROSITE-ProRule" id="PRU10141"/>
    </source>
</evidence>
<dbReference type="Proteomes" id="UP001369815">
    <property type="component" value="Unassembled WGS sequence"/>
</dbReference>
<name>A0AAX6M8B8_9PEZI</name>
<dbReference type="InterPro" id="IPR000719">
    <property type="entry name" value="Prot_kinase_dom"/>
</dbReference>
<organism evidence="3 4">
    <name type="scientific">Daldinia eschscholtzii</name>
    <dbReference type="NCBI Taxonomy" id="292717"/>
    <lineage>
        <taxon>Eukaryota</taxon>
        <taxon>Fungi</taxon>
        <taxon>Dikarya</taxon>
        <taxon>Ascomycota</taxon>
        <taxon>Pezizomycotina</taxon>
        <taxon>Sordariomycetes</taxon>
        <taxon>Xylariomycetidae</taxon>
        <taxon>Xylariales</taxon>
        <taxon>Hypoxylaceae</taxon>
        <taxon>Daldinia</taxon>
    </lineage>
</organism>
<gene>
    <name evidence="3" type="ORF">Daesc_008971</name>
</gene>